<protein>
    <recommendedName>
        <fullName evidence="4">Superfamily I DNA and RNA helicase</fullName>
    </recommendedName>
</protein>
<feature type="region of interest" description="Disordered" evidence="1">
    <location>
        <begin position="1"/>
        <end position="78"/>
    </location>
</feature>
<evidence type="ECO:0000256" key="1">
    <source>
        <dbReference type="SAM" id="MobiDB-lite"/>
    </source>
</evidence>
<name>A0A366KC96_9BIFI</name>
<dbReference type="EMBL" id="PDCH01000006">
    <property type="protein sequence ID" value="RBP99366.1"/>
    <property type="molecule type" value="Genomic_DNA"/>
</dbReference>
<dbReference type="RefSeq" id="WP_113853335.1">
    <property type="nucleotide sequence ID" value="NZ_PDCH01000006.1"/>
</dbReference>
<dbReference type="OrthoDB" id="5150097at2"/>
<sequence length="78" mass="8525">MNTDGSTVAPGGGRSGRRRIHRRVVRQGTEHFEGDGLGEAGLASDEDQRSQTDKQSDDDRRILGELPPHWGLFPAEKG</sequence>
<dbReference type="AlphaFoldDB" id="A0A366KC96"/>
<comment type="caution">
    <text evidence="2">The sequence shown here is derived from an EMBL/GenBank/DDBJ whole genome shotgun (WGS) entry which is preliminary data.</text>
</comment>
<evidence type="ECO:0008006" key="4">
    <source>
        <dbReference type="Google" id="ProtNLM"/>
    </source>
</evidence>
<keyword evidence="3" id="KW-1185">Reference proteome</keyword>
<feature type="compositionally biased region" description="Basic residues" evidence="1">
    <location>
        <begin position="15"/>
        <end position="25"/>
    </location>
</feature>
<evidence type="ECO:0000313" key="3">
    <source>
        <dbReference type="Proteomes" id="UP000252345"/>
    </source>
</evidence>
<organism evidence="2 3">
    <name type="scientific">Bifidobacterium xylocopae</name>
    <dbReference type="NCBI Taxonomy" id="2493119"/>
    <lineage>
        <taxon>Bacteria</taxon>
        <taxon>Bacillati</taxon>
        <taxon>Actinomycetota</taxon>
        <taxon>Actinomycetes</taxon>
        <taxon>Bifidobacteriales</taxon>
        <taxon>Bifidobacteriaceae</taxon>
        <taxon>Bifidobacterium</taxon>
    </lineage>
</organism>
<gene>
    <name evidence="2" type="ORF">CRD59_03960</name>
</gene>
<evidence type="ECO:0000313" key="2">
    <source>
        <dbReference type="EMBL" id="RBP99366.1"/>
    </source>
</evidence>
<dbReference type="Proteomes" id="UP000252345">
    <property type="component" value="Unassembled WGS sequence"/>
</dbReference>
<proteinExistence type="predicted"/>
<accession>A0A366KC96</accession>
<reference evidence="2 3" key="1">
    <citation type="submission" date="2017-10" db="EMBL/GenBank/DDBJ databases">
        <title>Bifidobacterium xylocopum sp. nov. and Bifidobacterium aemilianum sp. nov., from the carpenter bee (Xylocopa violacea) digestive tract.</title>
        <authorList>
            <person name="Alberoni D."/>
            <person name="Baffoni L."/>
            <person name="Di Gioia D."/>
            <person name="Gaggia F."/>
            <person name="Biavati B."/>
        </authorList>
    </citation>
    <scope>NUCLEOTIDE SEQUENCE [LARGE SCALE GENOMIC DNA]</scope>
    <source>
        <strain evidence="2 3">XV2</strain>
    </source>
</reference>
<feature type="compositionally biased region" description="Basic and acidic residues" evidence="1">
    <location>
        <begin position="46"/>
        <end position="63"/>
    </location>
</feature>